<organism evidence="1 2">
    <name type="scientific">Clostridium puniceum</name>
    <dbReference type="NCBI Taxonomy" id="29367"/>
    <lineage>
        <taxon>Bacteria</taxon>
        <taxon>Bacillati</taxon>
        <taxon>Bacillota</taxon>
        <taxon>Clostridia</taxon>
        <taxon>Eubacteriales</taxon>
        <taxon>Clostridiaceae</taxon>
        <taxon>Clostridium</taxon>
    </lineage>
</organism>
<dbReference type="STRING" id="29367.CLPUN_32800"/>
<name>A0A1S8TCX1_9CLOT</name>
<sequence length="211" mass="24733">MKIVDKRAEREKEIIENNKKSPAAIRSKKVDKERQLEEEKKARTIKVVLDWRVSGQLDPITKDIWYSQTNKENFLKYAIKNREQLKELYVEPFEYIAHGNVRSIEVECDKDTIDMLDKEARKEGLGFNEYVTSIVYTTAFNINQERERVRAIADADAAERTPFMISEGYISKELKRKLESKYGEPKGILIPQDIYTNMLVDLAKEYFGIEK</sequence>
<dbReference type="EMBL" id="LZZM01000185">
    <property type="protein sequence ID" value="OOM75469.1"/>
    <property type="molecule type" value="Genomic_DNA"/>
</dbReference>
<reference evidence="1 2" key="1">
    <citation type="submission" date="2016-05" db="EMBL/GenBank/DDBJ databases">
        <title>Microbial solvent formation.</title>
        <authorList>
            <person name="Poehlein A."/>
            <person name="Montoya Solano J.D."/>
            <person name="Flitsch S."/>
            <person name="Krabben P."/>
            <person name="Duerre P."/>
            <person name="Daniel R."/>
        </authorList>
    </citation>
    <scope>NUCLEOTIDE SEQUENCE [LARGE SCALE GENOMIC DNA]</scope>
    <source>
        <strain evidence="1 2">DSM 2619</strain>
    </source>
</reference>
<gene>
    <name evidence="1" type="ORF">CLPUN_32800</name>
</gene>
<dbReference type="Proteomes" id="UP000190890">
    <property type="component" value="Unassembled WGS sequence"/>
</dbReference>
<dbReference type="RefSeq" id="WP_077848325.1">
    <property type="nucleotide sequence ID" value="NZ_LZZM01000185.1"/>
</dbReference>
<keyword evidence="2" id="KW-1185">Reference proteome</keyword>
<protein>
    <submittedName>
        <fullName evidence="1">Uncharacterized protein</fullName>
    </submittedName>
</protein>
<evidence type="ECO:0000313" key="1">
    <source>
        <dbReference type="EMBL" id="OOM75469.1"/>
    </source>
</evidence>
<accession>A0A1S8TCX1</accession>
<proteinExistence type="predicted"/>
<evidence type="ECO:0000313" key="2">
    <source>
        <dbReference type="Proteomes" id="UP000190890"/>
    </source>
</evidence>
<comment type="caution">
    <text evidence="1">The sequence shown here is derived from an EMBL/GenBank/DDBJ whole genome shotgun (WGS) entry which is preliminary data.</text>
</comment>
<dbReference type="AlphaFoldDB" id="A0A1S8TCX1"/>